<protein>
    <recommendedName>
        <fullName evidence="3">isochorismate synthase</fullName>
        <ecNumber evidence="3">5.4.4.2</ecNumber>
    </recommendedName>
    <alternativeName>
        <fullName evidence="5">Isochorismate mutase</fullName>
    </alternativeName>
</protein>
<dbReference type="Gene3D" id="3.60.120.10">
    <property type="entry name" value="Anthranilate synthase"/>
    <property type="match status" value="1"/>
</dbReference>
<dbReference type="EMBL" id="LT629804">
    <property type="protein sequence ID" value="SDU77739.1"/>
    <property type="molecule type" value="Genomic_DNA"/>
</dbReference>
<evidence type="ECO:0000313" key="7">
    <source>
        <dbReference type="EMBL" id="SDU77739.1"/>
    </source>
</evidence>
<dbReference type="InterPro" id="IPR004561">
    <property type="entry name" value="IsoChor_synthase"/>
</dbReference>
<comment type="catalytic activity">
    <reaction evidence="1">
        <text>chorismate = isochorismate</text>
        <dbReference type="Rhea" id="RHEA:18985"/>
        <dbReference type="ChEBI" id="CHEBI:29748"/>
        <dbReference type="ChEBI" id="CHEBI:29780"/>
        <dbReference type="EC" id="5.4.4.2"/>
    </reaction>
</comment>
<proteinExistence type="inferred from homology"/>
<dbReference type="InterPro" id="IPR005801">
    <property type="entry name" value="ADC_synthase"/>
</dbReference>
<reference evidence="8" key="1">
    <citation type="submission" date="2016-10" db="EMBL/GenBank/DDBJ databases">
        <authorList>
            <person name="Varghese N."/>
            <person name="Submissions S."/>
        </authorList>
    </citation>
    <scope>NUCLEOTIDE SEQUENCE [LARGE SCALE GENOMIC DNA]</scope>
    <source>
        <strain evidence="8">DSM 10002</strain>
    </source>
</reference>
<dbReference type="AlphaFoldDB" id="A0A1H2L9Z2"/>
<dbReference type="Proteomes" id="UP000214355">
    <property type="component" value="Chromosome I"/>
</dbReference>
<organism evidence="7 8">
    <name type="scientific">Arcanobacterium phocae</name>
    <dbReference type="NCBI Taxonomy" id="131112"/>
    <lineage>
        <taxon>Bacteria</taxon>
        <taxon>Bacillati</taxon>
        <taxon>Actinomycetota</taxon>
        <taxon>Actinomycetes</taxon>
        <taxon>Actinomycetales</taxon>
        <taxon>Actinomycetaceae</taxon>
        <taxon>Arcanobacterium</taxon>
    </lineage>
</organism>
<dbReference type="Pfam" id="PF00425">
    <property type="entry name" value="Chorismate_bind"/>
    <property type="match status" value="1"/>
</dbReference>
<evidence type="ECO:0000256" key="4">
    <source>
        <dbReference type="ARBA" id="ARBA00023235"/>
    </source>
</evidence>
<evidence type="ECO:0000256" key="5">
    <source>
        <dbReference type="ARBA" id="ARBA00041564"/>
    </source>
</evidence>
<dbReference type="SUPFAM" id="SSF56322">
    <property type="entry name" value="ADC synthase"/>
    <property type="match status" value="1"/>
</dbReference>
<dbReference type="PANTHER" id="PTHR42839:SF2">
    <property type="entry name" value="ISOCHORISMATE SYNTHASE ENTC"/>
    <property type="match status" value="1"/>
</dbReference>
<evidence type="ECO:0000259" key="6">
    <source>
        <dbReference type="Pfam" id="PF00425"/>
    </source>
</evidence>
<accession>A0A1H2L9Z2</accession>
<dbReference type="GO" id="GO:0008909">
    <property type="term" value="F:isochorismate synthase activity"/>
    <property type="evidence" value="ECO:0007669"/>
    <property type="project" value="UniProtKB-EC"/>
</dbReference>
<dbReference type="NCBIfam" id="TIGR00543">
    <property type="entry name" value="isochor_syn"/>
    <property type="match status" value="1"/>
</dbReference>
<dbReference type="OrthoDB" id="9806579at2"/>
<keyword evidence="8" id="KW-1185">Reference proteome</keyword>
<comment type="similarity">
    <text evidence="2">Belongs to the isochorismate synthase family.</text>
</comment>
<evidence type="ECO:0000256" key="2">
    <source>
        <dbReference type="ARBA" id="ARBA00005297"/>
    </source>
</evidence>
<feature type="domain" description="Chorismate-utilising enzyme C-terminal" evidence="6">
    <location>
        <begin position="182"/>
        <end position="424"/>
    </location>
</feature>
<sequence>MFTIPHLRVQTTRLPNTPKLAHLLTAKRGQIAWLKNRTGFVCAGQAARYELGPSSAELTDNGRRFALASQWWKDLQNNAEIRDDLALPGTGLVALGSFSFVPNSPAGSTLIVPQVIVGITGPGTGTTTARTAFLTLIGPDDQDIFETLDEQSRALLDAVLVGTEIHYDSSGIRQAQPRESLADYRQHVAQIKSNINAGTLTKAVLARQLNITSDSPIDERHIVAQLAGSYDDCWTFGIDGLIGATPELLAQSEGNQVVTRVLAGTFPNTEAYDDDALLNSAKNMHEHEVAVVSAVDSLQKVGEVQASQPFVLRLPNVSHLATDIVTTLAANTDVLSVTGLLHPTAALGGTPTDKALELITKLEATDRDRFGAPVGWVGSYGAGQWCVALRCARIDDELHARAWAGGGIMADSDPDEEYAETQAKFAPIMGALGIAL</sequence>
<evidence type="ECO:0000256" key="1">
    <source>
        <dbReference type="ARBA" id="ARBA00000799"/>
    </source>
</evidence>
<dbReference type="STRING" id="131112.SAMN04489737_0149"/>
<dbReference type="PANTHER" id="PTHR42839">
    <property type="entry name" value="ISOCHORISMATE SYNTHASE ENTC"/>
    <property type="match status" value="1"/>
</dbReference>
<evidence type="ECO:0000313" key="8">
    <source>
        <dbReference type="Proteomes" id="UP000214355"/>
    </source>
</evidence>
<name>A0A1H2L9Z2_9ACTO</name>
<gene>
    <name evidence="7" type="ORF">SAMN04489737_0149</name>
</gene>
<dbReference type="EC" id="5.4.4.2" evidence="3"/>
<dbReference type="GeneID" id="65343908"/>
<keyword evidence="4" id="KW-0413">Isomerase</keyword>
<dbReference type="RefSeq" id="WP_091278720.1">
    <property type="nucleotide sequence ID" value="NZ_LT629804.1"/>
</dbReference>
<evidence type="ECO:0000256" key="3">
    <source>
        <dbReference type="ARBA" id="ARBA00012824"/>
    </source>
</evidence>
<dbReference type="InterPro" id="IPR015890">
    <property type="entry name" value="Chorismate_C"/>
</dbReference>